<dbReference type="GO" id="GO:0003676">
    <property type="term" value="F:nucleic acid binding"/>
    <property type="evidence" value="ECO:0007669"/>
    <property type="project" value="InterPro"/>
</dbReference>
<evidence type="ECO:0000313" key="1">
    <source>
        <dbReference type="EMBL" id="KAJ1917082.1"/>
    </source>
</evidence>
<dbReference type="OrthoDB" id="10017160at2759"/>
<name>A0A9W8A073_9FUNG</name>
<gene>
    <name evidence="1" type="ORF">IWQ60_007885</name>
</gene>
<protein>
    <submittedName>
        <fullName evidence="1">Uncharacterized protein</fullName>
    </submittedName>
</protein>
<dbReference type="Gene3D" id="3.30.420.10">
    <property type="entry name" value="Ribonuclease H-like superfamily/Ribonuclease H"/>
    <property type="match status" value="1"/>
</dbReference>
<keyword evidence="2" id="KW-1185">Reference proteome</keyword>
<dbReference type="AlphaFoldDB" id="A0A9W8A073"/>
<sequence>MYNVLRRDLGLHSYFNCWIPHNLTNDQRHKQVHFATEFLEKFDGASDYLLDSIVIGGETWAHLYDPSAGSNCRRWCPQGGPIPTETYQGHTTPKVVLTIYFSPGMT</sequence>
<accession>A0A9W8A073</accession>
<reference evidence="1" key="1">
    <citation type="submission" date="2022-07" db="EMBL/GenBank/DDBJ databases">
        <title>Phylogenomic reconstructions and comparative analyses of Kickxellomycotina fungi.</title>
        <authorList>
            <person name="Reynolds N.K."/>
            <person name="Stajich J.E."/>
            <person name="Barry K."/>
            <person name="Grigoriev I.V."/>
            <person name="Crous P."/>
            <person name="Smith M.E."/>
        </authorList>
    </citation>
    <scope>NUCLEOTIDE SEQUENCE</scope>
    <source>
        <strain evidence="1">RSA 861</strain>
    </source>
</reference>
<proteinExistence type="predicted"/>
<comment type="caution">
    <text evidence="1">The sequence shown here is derived from an EMBL/GenBank/DDBJ whole genome shotgun (WGS) entry which is preliminary data.</text>
</comment>
<evidence type="ECO:0000313" key="2">
    <source>
        <dbReference type="Proteomes" id="UP001150569"/>
    </source>
</evidence>
<dbReference type="InterPro" id="IPR036397">
    <property type="entry name" value="RNaseH_sf"/>
</dbReference>
<dbReference type="EMBL" id="JANBPT010000556">
    <property type="protein sequence ID" value="KAJ1917082.1"/>
    <property type="molecule type" value="Genomic_DNA"/>
</dbReference>
<dbReference type="Proteomes" id="UP001150569">
    <property type="component" value="Unassembled WGS sequence"/>
</dbReference>
<organism evidence="1 2">
    <name type="scientific">Tieghemiomyces parasiticus</name>
    <dbReference type="NCBI Taxonomy" id="78921"/>
    <lineage>
        <taxon>Eukaryota</taxon>
        <taxon>Fungi</taxon>
        <taxon>Fungi incertae sedis</taxon>
        <taxon>Zoopagomycota</taxon>
        <taxon>Kickxellomycotina</taxon>
        <taxon>Dimargaritomycetes</taxon>
        <taxon>Dimargaritales</taxon>
        <taxon>Dimargaritaceae</taxon>
        <taxon>Tieghemiomyces</taxon>
    </lineage>
</organism>